<feature type="compositionally biased region" description="Polar residues" evidence="1">
    <location>
        <begin position="206"/>
        <end position="222"/>
    </location>
</feature>
<feature type="region of interest" description="Disordered" evidence="1">
    <location>
        <begin position="892"/>
        <end position="918"/>
    </location>
</feature>
<feature type="compositionally biased region" description="Polar residues" evidence="1">
    <location>
        <begin position="244"/>
        <end position="261"/>
    </location>
</feature>
<feature type="region of interest" description="Disordered" evidence="1">
    <location>
        <begin position="597"/>
        <end position="653"/>
    </location>
</feature>
<feature type="compositionally biased region" description="Acidic residues" evidence="1">
    <location>
        <begin position="495"/>
        <end position="509"/>
    </location>
</feature>
<feature type="compositionally biased region" description="Low complexity" evidence="1">
    <location>
        <begin position="688"/>
        <end position="701"/>
    </location>
</feature>
<feature type="compositionally biased region" description="Low complexity" evidence="1">
    <location>
        <begin position="311"/>
        <end position="320"/>
    </location>
</feature>
<evidence type="ECO:0000256" key="1">
    <source>
        <dbReference type="SAM" id="MobiDB-lite"/>
    </source>
</evidence>
<accession>A0A0R3SGR1</accession>
<feature type="region of interest" description="Disordered" evidence="1">
    <location>
        <begin position="165"/>
        <end position="365"/>
    </location>
</feature>
<feature type="compositionally biased region" description="Polar residues" evidence="1">
    <location>
        <begin position="628"/>
        <end position="638"/>
    </location>
</feature>
<feature type="compositionally biased region" description="Basic residues" evidence="1">
    <location>
        <begin position="286"/>
        <end position="295"/>
    </location>
</feature>
<feature type="compositionally biased region" description="Polar residues" evidence="1">
    <location>
        <begin position="103"/>
        <end position="121"/>
    </location>
</feature>
<feature type="region of interest" description="Disordered" evidence="1">
    <location>
        <begin position="849"/>
        <end position="875"/>
    </location>
</feature>
<feature type="compositionally biased region" description="Basic and acidic residues" evidence="1">
    <location>
        <begin position="901"/>
        <end position="915"/>
    </location>
</feature>
<reference evidence="4" key="1">
    <citation type="submission" date="2017-02" db="UniProtKB">
        <authorList>
            <consortium name="WormBaseParasite"/>
        </authorList>
    </citation>
    <scope>IDENTIFICATION</scope>
</reference>
<evidence type="ECO:0000313" key="4">
    <source>
        <dbReference type="WBParaSite" id="HDID_0000410701-mRNA-1"/>
    </source>
</evidence>
<dbReference type="STRING" id="6216.A0A0R3SGR1"/>
<feature type="region of interest" description="Disordered" evidence="1">
    <location>
        <begin position="101"/>
        <end position="121"/>
    </location>
</feature>
<proteinExistence type="predicted"/>
<feature type="compositionally biased region" description="Polar residues" evidence="1">
    <location>
        <begin position="549"/>
        <end position="559"/>
    </location>
</feature>
<feature type="region of interest" description="Disordered" evidence="1">
    <location>
        <begin position="475"/>
        <end position="512"/>
    </location>
</feature>
<feature type="region of interest" description="Disordered" evidence="1">
    <location>
        <begin position="931"/>
        <end position="957"/>
    </location>
</feature>
<dbReference type="AlphaFoldDB" id="A0A0R3SGR1"/>
<feature type="compositionally biased region" description="Acidic residues" evidence="1">
    <location>
        <begin position="850"/>
        <end position="863"/>
    </location>
</feature>
<feature type="region of interest" description="Disordered" evidence="1">
    <location>
        <begin position="798"/>
        <end position="830"/>
    </location>
</feature>
<dbReference type="Proteomes" id="UP000274504">
    <property type="component" value="Unassembled WGS sequence"/>
</dbReference>
<dbReference type="WBParaSite" id="HDID_0000410701-mRNA-1">
    <property type="protein sequence ID" value="HDID_0000410701-mRNA-1"/>
    <property type="gene ID" value="HDID_0000410701"/>
</dbReference>
<dbReference type="EMBL" id="UYSG01001444">
    <property type="protein sequence ID" value="VDL43843.1"/>
    <property type="molecule type" value="Genomic_DNA"/>
</dbReference>
<evidence type="ECO:0000313" key="2">
    <source>
        <dbReference type="EMBL" id="VDL43843.1"/>
    </source>
</evidence>
<feature type="compositionally biased region" description="Low complexity" evidence="1">
    <location>
        <begin position="269"/>
        <end position="285"/>
    </location>
</feature>
<sequence length="957" mass="101208">APLYRGNLPPGGASGSPTSPLPPIGGGSNSNSNSSFLCRPRTDSQSTDPLLHPSSYVFSPLDEAADIARQFAFLYTQNHNSGTATAGTAASFQQSLTSQQQQKYASKSDSARTGATTGGLTSYKSAPELCEQSNCSKVRLNTLEGGWHTVSRGCAFYGANTTSDRKATVSSTSGVTGSGGGGSVSTSKRHRIGLSSLFHPSRSKHNSGSGKPSSPSCNTNGTDILISPLTSPPPDLSPISPNSFRSPTPSTNAATVTSPSTLIPGVPLSKNRSSSSKSPSSGKVSHTTKPRRLLHKIFQTADKSGTGSGSGSRQSRRVSISGGGTRKISGKKTKAKESPPRRDSTSPDPILLPDGDNVLPSSLEDEEAVDKKFESSNNYILPIVEFPPLPPYLLQKTNQNPAPRRRLLDLIPPPPPNIPSATCGASPIPRPCTLTPRPAEGAIEFKGSLGAGPRRRPYIPRLKSQSLDILYHSDDRPSIEEQQQRQASISKEGEEYGDVEAGGDGEVGGDEPVNPVPIALWSALQIASIAPLFFDCQTLAPPPLPPPQQNHSNTAPQSASFARVTFSPFAMDEPDAEDILGKAQSCLGRISSTLGLSQAASPSTVGERSRQLTRRHKWNTQRELSAPAPSSSPWQRKLSQLPPMYYSPPPSGGNGRSREACCKCICHSAGGGGGGGVIDVGVKESRHSSSTTTNSSSQSPSPWLPVENPVALSRDAYLKVTQDGYLNRSTIDDILDDDDELAVDDDLVGGVDDDDDESDLTSGVRSAQSSILLARSLRGTGGFSPSASPLFSSPISSTLFQKQQSSGQQQRSVTSDQSSSLQQGVEGELVDDGNDDVVVIRFIIHSQEDAGGDGELEEEEEEVVGGPSFGAGEAAEDTATLYEEFKSISSHQWIPYEDDGGGEKADMEVGEERPNEFPSFPCRRRKAFRLKDKPEGLLSSPEDESANGAGDKSVVRL</sequence>
<gene>
    <name evidence="2" type="ORF">HDID_LOCUS4105</name>
</gene>
<feature type="region of interest" description="Disordered" evidence="1">
    <location>
        <begin position="677"/>
        <end position="707"/>
    </location>
</feature>
<reference evidence="2 3" key="2">
    <citation type="submission" date="2018-11" db="EMBL/GenBank/DDBJ databases">
        <authorList>
            <consortium name="Pathogen Informatics"/>
        </authorList>
    </citation>
    <scope>NUCLEOTIDE SEQUENCE [LARGE SCALE GENOMIC DNA]</scope>
</reference>
<feature type="compositionally biased region" description="Low complexity" evidence="1">
    <location>
        <begin position="798"/>
        <end position="815"/>
    </location>
</feature>
<protein>
    <submittedName>
        <fullName evidence="4">Mucin-5AC</fullName>
    </submittedName>
</protein>
<feature type="region of interest" description="Disordered" evidence="1">
    <location>
        <begin position="1"/>
        <end position="51"/>
    </location>
</feature>
<dbReference type="OrthoDB" id="6288973at2759"/>
<organism evidence="4">
    <name type="scientific">Hymenolepis diminuta</name>
    <name type="common">Rat tapeworm</name>
    <dbReference type="NCBI Taxonomy" id="6216"/>
    <lineage>
        <taxon>Eukaryota</taxon>
        <taxon>Metazoa</taxon>
        <taxon>Spiralia</taxon>
        <taxon>Lophotrochozoa</taxon>
        <taxon>Platyhelminthes</taxon>
        <taxon>Cestoda</taxon>
        <taxon>Eucestoda</taxon>
        <taxon>Cyclophyllidea</taxon>
        <taxon>Hymenolepididae</taxon>
        <taxon>Hymenolepis</taxon>
    </lineage>
</organism>
<feature type="region of interest" description="Disordered" evidence="1">
    <location>
        <begin position="745"/>
        <end position="765"/>
    </location>
</feature>
<feature type="compositionally biased region" description="Acidic residues" evidence="1">
    <location>
        <begin position="745"/>
        <end position="759"/>
    </location>
</feature>
<evidence type="ECO:0000313" key="3">
    <source>
        <dbReference type="Proteomes" id="UP000274504"/>
    </source>
</evidence>
<feature type="compositionally biased region" description="Polar residues" evidence="1">
    <location>
        <begin position="597"/>
        <end position="606"/>
    </location>
</feature>
<feature type="region of interest" description="Disordered" evidence="1">
    <location>
        <begin position="540"/>
        <end position="559"/>
    </location>
</feature>
<name>A0A0R3SGR1_HYMDI</name>
<feature type="compositionally biased region" description="Basic and acidic residues" evidence="1">
    <location>
        <begin position="335"/>
        <end position="345"/>
    </location>
</feature>